<feature type="compositionally biased region" description="Basic residues" evidence="1">
    <location>
        <begin position="36"/>
        <end position="48"/>
    </location>
</feature>
<name>A0A4Y2G486_ARAVE</name>
<accession>A0A4Y2G486</accession>
<keyword evidence="3" id="KW-1185">Reference proteome</keyword>
<dbReference type="InterPro" id="IPR036397">
    <property type="entry name" value="RNaseH_sf"/>
</dbReference>
<proteinExistence type="predicted"/>
<gene>
    <name evidence="2" type="ORF">AVEN_244142_1</name>
</gene>
<feature type="compositionally biased region" description="Basic and acidic residues" evidence="1">
    <location>
        <begin position="61"/>
        <end position="70"/>
    </location>
</feature>
<dbReference type="PANTHER" id="PTHR47326:SF1">
    <property type="entry name" value="HTH PSQ-TYPE DOMAIN-CONTAINING PROTEIN"/>
    <property type="match status" value="1"/>
</dbReference>
<feature type="compositionally biased region" description="Basic residues" evidence="1">
    <location>
        <begin position="90"/>
        <end position="103"/>
    </location>
</feature>
<organism evidence="2 3">
    <name type="scientific">Araneus ventricosus</name>
    <name type="common">Orbweaver spider</name>
    <name type="synonym">Epeira ventricosa</name>
    <dbReference type="NCBI Taxonomy" id="182803"/>
    <lineage>
        <taxon>Eukaryota</taxon>
        <taxon>Metazoa</taxon>
        <taxon>Ecdysozoa</taxon>
        <taxon>Arthropoda</taxon>
        <taxon>Chelicerata</taxon>
        <taxon>Arachnida</taxon>
        <taxon>Araneae</taxon>
        <taxon>Araneomorphae</taxon>
        <taxon>Entelegynae</taxon>
        <taxon>Araneoidea</taxon>
        <taxon>Araneidae</taxon>
        <taxon>Araneus</taxon>
    </lineage>
</organism>
<dbReference type="OrthoDB" id="6471071at2759"/>
<dbReference type="Proteomes" id="UP000499080">
    <property type="component" value="Unassembled WGS sequence"/>
</dbReference>
<dbReference type="AlphaFoldDB" id="A0A4Y2G486"/>
<evidence type="ECO:0000313" key="2">
    <source>
        <dbReference type="EMBL" id="GBM46694.1"/>
    </source>
</evidence>
<feature type="region of interest" description="Disordered" evidence="1">
    <location>
        <begin position="1"/>
        <end position="122"/>
    </location>
</feature>
<evidence type="ECO:0000313" key="3">
    <source>
        <dbReference type="Proteomes" id="UP000499080"/>
    </source>
</evidence>
<feature type="compositionally biased region" description="Low complexity" evidence="1">
    <location>
        <begin position="109"/>
        <end position="121"/>
    </location>
</feature>
<reference evidence="2 3" key="1">
    <citation type="journal article" date="2019" name="Sci. Rep.">
        <title>Orb-weaving spider Araneus ventricosus genome elucidates the spidroin gene catalogue.</title>
        <authorList>
            <person name="Kono N."/>
            <person name="Nakamura H."/>
            <person name="Ohtoshi R."/>
            <person name="Moran D.A.P."/>
            <person name="Shinohara A."/>
            <person name="Yoshida Y."/>
            <person name="Fujiwara M."/>
            <person name="Mori M."/>
            <person name="Tomita M."/>
            <person name="Arakawa K."/>
        </authorList>
    </citation>
    <scope>NUCLEOTIDE SEQUENCE [LARGE SCALE GENOMIC DNA]</scope>
</reference>
<dbReference type="GO" id="GO:0003676">
    <property type="term" value="F:nucleic acid binding"/>
    <property type="evidence" value="ECO:0007669"/>
    <property type="project" value="InterPro"/>
</dbReference>
<evidence type="ECO:0000256" key="1">
    <source>
        <dbReference type="SAM" id="MobiDB-lite"/>
    </source>
</evidence>
<comment type="caution">
    <text evidence="2">The sequence shown here is derived from an EMBL/GenBank/DDBJ whole genome shotgun (WGS) entry which is preliminary data.</text>
</comment>
<feature type="non-terminal residue" evidence="2">
    <location>
        <position position="260"/>
    </location>
</feature>
<sequence>MGTLSMPIDEAAETPKCSPGTSNTVSPFDISPVPNIKKRTTTRGRKATRSSLITGSPYKDQLTKSLEKSAPKKTSLSVPGVRNRPGGRGGKTKGLQKKKIRPTKRCDSSSDSSDYYDPPLVDSDDDINLDINDGDKPDSRKATCIFSDGKFSEDTRGEAELPHRWIGRAGLDDVSLLPWPPRSLDLTPCDFFLWGYVKDKVYVPPIPTTLQALQERITTAVTDIDGNMLLNVWTELDYRWDGCRVTKGAHIEHLQYVPDT</sequence>
<dbReference type="Gene3D" id="3.30.420.10">
    <property type="entry name" value="Ribonuclease H-like superfamily/Ribonuclease H"/>
    <property type="match status" value="1"/>
</dbReference>
<dbReference type="EMBL" id="BGPR01001147">
    <property type="protein sequence ID" value="GBM46694.1"/>
    <property type="molecule type" value="Genomic_DNA"/>
</dbReference>
<dbReference type="PANTHER" id="PTHR47326">
    <property type="entry name" value="TRANSPOSABLE ELEMENT TC3 TRANSPOSASE-LIKE PROTEIN"/>
    <property type="match status" value="1"/>
</dbReference>
<protein>
    <submittedName>
        <fullName evidence="2">Uncharacterized protein</fullName>
    </submittedName>
</protein>